<keyword evidence="3" id="KW-1185">Reference proteome</keyword>
<dbReference type="EMBL" id="VSRR010099812">
    <property type="protein sequence ID" value="MPC94769.1"/>
    <property type="molecule type" value="Genomic_DNA"/>
</dbReference>
<comment type="caution">
    <text evidence="2">The sequence shown here is derived from an EMBL/GenBank/DDBJ whole genome shotgun (WGS) entry which is preliminary data.</text>
</comment>
<gene>
    <name evidence="2" type="ORF">E2C01_089953</name>
</gene>
<sequence length="74" mass="8317">MAFPAFPTISAEFHRRISEVREEFRSRISDLQAEFYRVNSASGNGKFLRCVGGIGGERGGGKRRDESRGVPTRR</sequence>
<evidence type="ECO:0000313" key="2">
    <source>
        <dbReference type="EMBL" id="MPC94769.1"/>
    </source>
</evidence>
<dbReference type="AlphaFoldDB" id="A0A5B7JIZ9"/>
<dbReference type="Proteomes" id="UP000324222">
    <property type="component" value="Unassembled WGS sequence"/>
</dbReference>
<evidence type="ECO:0000256" key="1">
    <source>
        <dbReference type="SAM" id="MobiDB-lite"/>
    </source>
</evidence>
<protein>
    <submittedName>
        <fullName evidence="2">Uncharacterized protein</fullName>
    </submittedName>
</protein>
<name>A0A5B7JIZ9_PORTR</name>
<feature type="region of interest" description="Disordered" evidence="1">
    <location>
        <begin position="52"/>
        <end position="74"/>
    </location>
</feature>
<organism evidence="2 3">
    <name type="scientific">Portunus trituberculatus</name>
    <name type="common">Swimming crab</name>
    <name type="synonym">Neptunus trituberculatus</name>
    <dbReference type="NCBI Taxonomy" id="210409"/>
    <lineage>
        <taxon>Eukaryota</taxon>
        <taxon>Metazoa</taxon>
        <taxon>Ecdysozoa</taxon>
        <taxon>Arthropoda</taxon>
        <taxon>Crustacea</taxon>
        <taxon>Multicrustacea</taxon>
        <taxon>Malacostraca</taxon>
        <taxon>Eumalacostraca</taxon>
        <taxon>Eucarida</taxon>
        <taxon>Decapoda</taxon>
        <taxon>Pleocyemata</taxon>
        <taxon>Brachyura</taxon>
        <taxon>Eubrachyura</taxon>
        <taxon>Portunoidea</taxon>
        <taxon>Portunidae</taxon>
        <taxon>Portuninae</taxon>
        <taxon>Portunus</taxon>
    </lineage>
</organism>
<proteinExistence type="predicted"/>
<accession>A0A5B7JIZ9</accession>
<evidence type="ECO:0000313" key="3">
    <source>
        <dbReference type="Proteomes" id="UP000324222"/>
    </source>
</evidence>
<feature type="compositionally biased region" description="Basic and acidic residues" evidence="1">
    <location>
        <begin position="59"/>
        <end position="68"/>
    </location>
</feature>
<reference evidence="2 3" key="1">
    <citation type="submission" date="2019-05" db="EMBL/GenBank/DDBJ databases">
        <title>Another draft genome of Portunus trituberculatus and its Hox gene families provides insights of decapod evolution.</title>
        <authorList>
            <person name="Jeong J.-H."/>
            <person name="Song I."/>
            <person name="Kim S."/>
            <person name="Choi T."/>
            <person name="Kim D."/>
            <person name="Ryu S."/>
            <person name="Kim W."/>
        </authorList>
    </citation>
    <scope>NUCLEOTIDE SEQUENCE [LARGE SCALE GENOMIC DNA]</scope>
    <source>
        <tissue evidence="2">Muscle</tissue>
    </source>
</reference>